<sequence length="327" mass="36338">MQMDFLTDLDEGDDGGDGDGDRSVADARCDETDARRLERTGRYRVLRRLEHRPVRHDAPRSDGHDLKLGVVVDTETTGLDPRRCEVIEIAAVAFTYDDTRIRDVVGVFEALEQPRCSLSPPIVRLTGLTDADVKGRAIDRAALTAFVAPADLVIAHNAGFDRPFCETLAPVFAAKRWACSATDVGWKDLGADGAKLTHLLAEVGLFHSAHRALTDCFALLEVLAAPKWGGRNGAFARLVAAANLETYEIRAERTPYDMRSVLKERGYRWSPGADGKPKCWMRTVGETALGAEMHWLRYEIYRDEDMPVVRKLGAADRFRKDRASSRP</sequence>
<dbReference type="InterPro" id="IPR036397">
    <property type="entry name" value="RNaseH_sf"/>
</dbReference>
<dbReference type="FunFam" id="3.30.420.10:FF:000045">
    <property type="entry name" value="3'-5' exonuclease DinG"/>
    <property type="match status" value="1"/>
</dbReference>
<keyword evidence="5" id="KW-0269">Exonuclease</keyword>
<evidence type="ECO:0000256" key="1">
    <source>
        <dbReference type="ARBA" id="ARBA00025483"/>
    </source>
</evidence>
<feature type="domain" description="Exonuclease" evidence="4">
    <location>
        <begin position="70"/>
        <end position="232"/>
    </location>
</feature>
<dbReference type="GO" id="GO:0008408">
    <property type="term" value="F:3'-5' exonuclease activity"/>
    <property type="evidence" value="ECO:0007669"/>
    <property type="project" value="TreeGrafter"/>
</dbReference>
<dbReference type="PANTHER" id="PTHR30231:SF37">
    <property type="entry name" value="EXODEOXYRIBONUCLEASE 10"/>
    <property type="match status" value="1"/>
</dbReference>
<feature type="region of interest" description="Disordered" evidence="3">
    <location>
        <begin position="1"/>
        <end position="27"/>
    </location>
</feature>
<dbReference type="EMBL" id="VZDO01000023">
    <property type="protein sequence ID" value="KAB0676439.1"/>
    <property type="molecule type" value="Genomic_DNA"/>
</dbReference>
<comment type="caution">
    <text evidence="5">The sequence shown here is derived from an EMBL/GenBank/DDBJ whole genome shotgun (WGS) entry which is preliminary data.</text>
</comment>
<organism evidence="5 6">
    <name type="scientific">Plantimonas leprariae</name>
    <dbReference type="NCBI Taxonomy" id="2615207"/>
    <lineage>
        <taxon>Bacteria</taxon>
        <taxon>Pseudomonadati</taxon>
        <taxon>Pseudomonadota</taxon>
        <taxon>Alphaproteobacteria</taxon>
        <taxon>Hyphomicrobiales</taxon>
        <taxon>Aurantimonadaceae</taxon>
        <taxon>Plantimonas</taxon>
    </lineage>
</organism>
<comment type="function">
    <text evidence="1">DNA polymerase III is a complex, multichain enzyme responsible for most of the replicative synthesis in bacteria. The epsilon subunit contain the editing function and is a proofreading 3'-5' exonuclease.</text>
</comment>
<dbReference type="RefSeq" id="WP_150973412.1">
    <property type="nucleotide sequence ID" value="NZ_VZDO01000023.1"/>
</dbReference>
<keyword evidence="5" id="KW-0540">Nuclease</keyword>
<dbReference type="Pfam" id="PF00929">
    <property type="entry name" value="RNase_T"/>
    <property type="match status" value="1"/>
</dbReference>
<dbReference type="GO" id="GO:0045004">
    <property type="term" value="P:DNA replication proofreading"/>
    <property type="evidence" value="ECO:0007669"/>
    <property type="project" value="TreeGrafter"/>
</dbReference>
<accession>A0A7V7TY04</accession>
<keyword evidence="5" id="KW-0378">Hydrolase</keyword>
<dbReference type="AlphaFoldDB" id="A0A7V7TY04"/>
<dbReference type="CDD" id="cd06127">
    <property type="entry name" value="DEDDh"/>
    <property type="match status" value="1"/>
</dbReference>
<evidence type="ECO:0000256" key="2">
    <source>
        <dbReference type="ARBA" id="ARBA00026073"/>
    </source>
</evidence>
<gene>
    <name evidence="5" type="ORF">F6X38_21340</name>
</gene>
<keyword evidence="6" id="KW-1185">Reference proteome</keyword>
<protein>
    <submittedName>
        <fullName evidence="5">3'-5' exonuclease</fullName>
    </submittedName>
</protein>
<dbReference type="PANTHER" id="PTHR30231">
    <property type="entry name" value="DNA POLYMERASE III SUBUNIT EPSILON"/>
    <property type="match status" value="1"/>
</dbReference>
<evidence type="ECO:0000259" key="4">
    <source>
        <dbReference type="SMART" id="SM00479"/>
    </source>
</evidence>
<dbReference type="InterPro" id="IPR012337">
    <property type="entry name" value="RNaseH-like_sf"/>
</dbReference>
<dbReference type="SUPFAM" id="SSF53098">
    <property type="entry name" value="Ribonuclease H-like"/>
    <property type="match status" value="1"/>
</dbReference>
<dbReference type="Proteomes" id="UP000432089">
    <property type="component" value="Unassembled WGS sequence"/>
</dbReference>
<evidence type="ECO:0000256" key="3">
    <source>
        <dbReference type="SAM" id="MobiDB-lite"/>
    </source>
</evidence>
<feature type="compositionally biased region" description="Acidic residues" evidence="3">
    <location>
        <begin position="7"/>
        <end position="18"/>
    </location>
</feature>
<evidence type="ECO:0000313" key="5">
    <source>
        <dbReference type="EMBL" id="KAB0676439.1"/>
    </source>
</evidence>
<dbReference type="GO" id="GO:0003676">
    <property type="term" value="F:nucleic acid binding"/>
    <property type="evidence" value="ECO:0007669"/>
    <property type="project" value="InterPro"/>
</dbReference>
<dbReference type="GO" id="GO:0005829">
    <property type="term" value="C:cytosol"/>
    <property type="evidence" value="ECO:0007669"/>
    <property type="project" value="TreeGrafter"/>
</dbReference>
<evidence type="ECO:0000313" key="6">
    <source>
        <dbReference type="Proteomes" id="UP000432089"/>
    </source>
</evidence>
<dbReference type="SMART" id="SM00479">
    <property type="entry name" value="EXOIII"/>
    <property type="match status" value="1"/>
</dbReference>
<comment type="subunit">
    <text evidence="2">DNA polymerase III contains a core (composed of alpha, epsilon and theta chains) that associates with a tau subunit. This core dimerizes to form the POLIII' complex. PolIII' associates with the gamma complex (composed of gamma, delta, delta', psi and chi chains) and with the beta chain to form the complete DNA polymerase III complex.</text>
</comment>
<name>A0A7V7TY04_9HYPH</name>
<dbReference type="InterPro" id="IPR013520">
    <property type="entry name" value="Ribonucl_H"/>
</dbReference>
<reference evidence="5 6" key="1">
    <citation type="submission" date="2019-09" db="EMBL/GenBank/DDBJ databases">
        <title>YIM 132180 draft genome.</title>
        <authorList>
            <person name="Zhang K."/>
        </authorList>
    </citation>
    <scope>NUCLEOTIDE SEQUENCE [LARGE SCALE GENOMIC DNA]</scope>
    <source>
        <strain evidence="5 6">YIM 132180</strain>
    </source>
</reference>
<dbReference type="NCBIfam" id="NF006615">
    <property type="entry name" value="PRK09182.1"/>
    <property type="match status" value="1"/>
</dbReference>
<dbReference type="Gene3D" id="3.30.420.10">
    <property type="entry name" value="Ribonuclease H-like superfamily/Ribonuclease H"/>
    <property type="match status" value="1"/>
</dbReference>
<proteinExistence type="predicted"/>